<organism evidence="1 2">
    <name type="scientific">Cyclotella atomus</name>
    <dbReference type="NCBI Taxonomy" id="382360"/>
    <lineage>
        <taxon>Eukaryota</taxon>
        <taxon>Sar</taxon>
        <taxon>Stramenopiles</taxon>
        <taxon>Ochrophyta</taxon>
        <taxon>Bacillariophyta</taxon>
        <taxon>Coscinodiscophyceae</taxon>
        <taxon>Thalassiosirophycidae</taxon>
        <taxon>Stephanodiscales</taxon>
        <taxon>Stephanodiscaceae</taxon>
        <taxon>Cyclotella</taxon>
    </lineage>
</organism>
<dbReference type="Proteomes" id="UP001530400">
    <property type="component" value="Unassembled WGS sequence"/>
</dbReference>
<protein>
    <submittedName>
        <fullName evidence="1">Uncharacterized protein</fullName>
    </submittedName>
</protein>
<evidence type="ECO:0000313" key="1">
    <source>
        <dbReference type="EMBL" id="KAL3796226.1"/>
    </source>
</evidence>
<name>A0ABD3Q8K1_9STRA</name>
<proteinExistence type="predicted"/>
<dbReference type="Gene3D" id="3.90.1200.10">
    <property type="match status" value="1"/>
</dbReference>
<reference evidence="1 2" key="1">
    <citation type="submission" date="2024-10" db="EMBL/GenBank/DDBJ databases">
        <title>Updated reference genomes for cyclostephanoid diatoms.</title>
        <authorList>
            <person name="Roberts W.R."/>
            <person name="Alverson A.J."/>
        </authorList>
    </citation>
    <scope>NUCLEOTIDE SEQUENCE [LARGE SCALE GENOMIC DNA]</scope>
    <source>
        <strain evidence="1 2">AJA010-31</strain>
    </source>
</reference>
<keyword evidence="2" id="KW-1185">Reference proteome</keyword>
<dbReference type="AlphaFoldDB" id="A0ABD3Q8K1"/>
<evidence type="ECO:0000313" key="2">
    <source>
        <dbReference type="Proteomes" id="UP001530400"/>
    </source>
</evidence>
<dbReference type="EMBL" id="JALLPJ020000299">
    <property type="protein sequence ID" value="KAL3796226.1"/>
    <property type="molecule type" value="Genomic_DNA"/>
</dbReference>
<comment type="caution">
    <text evidence="1">The sequence shown here is derived from an EMBL/GenBank/DDBJ whole genome shotgun (WGS) entry which is preliminary data.</text>
</comment>
<gene>
    <name evidence="1" type="ORF">ACHAWO_010506</name>
</gene>
<sequence length="547" mass="61367">MTSKGKRKMNDDLNGHTFNGQKILISSHSQPPLSTFMTFNVTSLLFAILPSNINAWTASPKSRIKPTQTIMPTDDPSNLLPILSHAIPTIQSYSHLDNIVQGNAEGTRILARHSSSISEGEAALNENDTSDLEETELFLKRIDAKAYMHKSWTDMRRTLVYLRTEVRFYKEFVPLLCDGNDALSGMIPNCHHADYDLQGLVEDDSSATDVNAPPSVGVDKLQHGLEGKGGHILLQSLSPSHGYYQNSPISVQESLLCLRAVAELHASAWGNNSLLTQISDRLSSAGGSYHLRFRNPKELQNMVSSWEAFRNNFVGMDETKILAKESVVRLGMRVFAMAEYVSDQLSPSVDDEYATLVHGDYKAMVGLKMYSVETTLNYMTNYPHLPLKLQNVFLPATSNDECTSENSNTADEKAIMIDFSCVGIGYGMSDVAMHIVHAVLPADLENGQEEYLVEQYILALENAMTKKSKDMWKFPREVAQRQYQLACIDYLRFIMGRFWKSATPESFEKKKNSKNTTLINRDVKAAMAFIEKVDRNLEVFENEKMIS</sequence>
<dbReference type="InterPro" id="IPR011009">
    <property type="entry name" value="Kinase-like_dom_sf"/>
</dbReference>
<accession>A0ABD3Q8K1</accession>
<dbReference type="SUPFAM" id="SSF56112">
    <property type="entry name" value="Protein kinase-like (PK-like)"/>
    <property type="match status" value="1"/>
</dbReference>